<organism evidence="8 9">
    <name type="scientific">Maricaulis virginensis</name>
    <dbReference type="NCBI Taxonomy" id="144022"/>
    <lineage>
        <taxon>Bacteria</taxon>
        <taxon>Pseudomonadati</taxon>
        <taxon>Pseudomonadota</taxon>
        <taxon>Alphaproteobacteria</taxon>
        <taxon>Maricaulales</taxon>
        <taxon>Maricaulaceae</taxon>
        <taxon>Maricaulis</taxon>
    </lineage>
</organism>
<reference evidence="8" key="2">
    <citation type="submission" date="2023-01" db="EMBL/GenBank/DDBJ databases">
        <authorList>
            <person name="Sun Q."/>
            <person name="Evtushenko L."/>
        </authorList>
    </citation>
    <scope>NUCLEOTIDE SEQUENCE</scope>
    <source>
        <strain evidence="8">VKM B-1513</strain>
    </source>
</reference>
<keyword evidence="4 6" id="KW-1133">Transmembrane helix</keyword>
<feature type="transmembrane region" description="Helical" evidence="6">
    <location>
        <begin position="381"/>
        <end position="405"/>
    </location>
</feature>
<proteinExistence type="predicted"/>
<feature type="domain" description="Major facilitator superfamily (MFS) profile" evidence="7">
    <location>
        <begin position="28"/>
        <end position="447"/>
    </location>
</feature>
<dbReference type="InterPro" id="IPR020846">
    <property type="entry name" value="MFS_dom"/>
</dbReference>
<name>A0A9W6MNW5_9PROT</name>
<evidence type="ECO:0000256" key="6">
    <source>
        <dbReference type="SAM" id="Phobius"/>
    </source>
</evidence>
<dbReference type="PROSITE" id="PS50850">
    <property type="entry name" value="MFS"/>
    <property type="match status" value="1"/>
</dbReference>
<dbReference type="InterPro" id="IPR011701">
    <property type="entry name" value="MFS"/>
</dbReference>
<evidence type="ECO:0000313" key="8">
    <source>
        <dbReference type="EMBL" id="GLK52512.1"/>
    </source>
</evidence>
<protein>
    <submittedName>
        <fullName evidence="8">MFS transporter</fullName>
    </submittedName>
</protein>
<comment type="caution">
    <text evidence="8">The sequence shown here is derived from an EMBL/GenBank/DDBJ whole genome shotgun (WGS) entry which is preliminary data.</text>
</comment>
<reference evidence="8" key="1">
    <citation type="journal article" date="2014" name="Int. J. Syst. Evol. Microbiol.">
        <title>Complete genome sequence of Corynebacterium casei LMG S-19264T (=DSM 44701T), isolated from a smear-ripened cheese.</title>
        <authorList>
            <consortium name="US DOE Joint Genome Institute (JGI-PGF)"/>
            <person name="Walter F."/>
            <person name="Albersmeier A."/>
            <person name="Kalinowski J."/>
            <person name="Ruckert C."/>
        </authorList>
    </citation>
    <scope>NUCLEOTIDE SEQUENCE</scope>
    <source>
        <strain evidence="8">VKM B-1513</strain>
    </source>
</reference>
<dbReference type="Gene3D" id="1.20.1250.20">
    <property type="entry name" value="MFS general substrate transporter like domains"/>
    <property type="match status" value="2"/>
</dbReference>
<keyword evidence="2" id="KW-0813">Transport</keyword>
<dbReference type="GO" id="GO:0022857">
    <property type="term" value="F:transmembrane transporter activity"/>
    <property type="evidence" value="ECO:0007669"/>
    <property type="project" value="InterPro"/>
</dbReference>
<evidence type="ECO:0000313" key="9">
    <source>
        <dbReference type="Proteomes" id="UP001143486"/>
    </source>
</evidence>
<keyword evidence="9" id="KW-1185">Reference proteome</keyword>
<keyword evidence="5 6" id="KW-0472">Membrane</keyword>
<feature type="transmembrane region" description="Helical" evidence="6">
    <location>
        <begin position="23"/>
        <end position="46"/>
    </location>
</feature>
<evidence type="ECO:0000256" key="4">
    <source>
        <dbReference type="ARBA" id="ARBA00022989"/>
    </source>
</evidence>
<evidence type="ECO:0000256" key="2">
    <source>
        <dbReference type="ARBA" id="ARBA00022448"/>
    </source>
</evidence>
<feature type="transmembrane region" description="Helical" evidence="6">
    <location>
        <begin position="152"/>
        <end position="176"/>
    </location>
</feature>
<keyword evidence="3 6" id="KW-0812">Transmembrane</keyword>
<evidence type="ECO:0000259" key="7">
    <source>
        <dbReference type="PROSITE" id="PS50850"/>
    </source>
</evidence>
<dbReference type="Pfam" id="PF07690">
    <property type="entry name" value="MFS_1"/>
    <property type="match status" value="1"/>
</dbReference>
<feature type="transmembrane region" description="Helical" evidence="6">
    <location>
        <begin position="288"/>
        <end position="309"/>
    </location>
</feature>
<dbReference type="RefSeq" id="WP_271186879.1">
    <property type="nucleotide sequence ID" value="NZ_BSFE01000005.1"/>
</dbReference>
<feature type="transmembrane region" description="Helical" evidence="6">
    <location>
        <begin position="120"/>
        <end position="140"/>
    </location>
</feature>
<feature type="transmembrane region" description="Helical" evidence="6">
    <location>
        <begin position="348"/>
        <end position="369"/>
    </location>
</feature>
<dbReference type="Proteomes" id="UP001143486">
    <property type="component" value="Unassembled WGS sequence"/>
</dbReference>
<evidence type="ECO:0000256" key="3">
    <source>
        <dbReference type="ARBA" id="ARBA00022692"/>
    </source>
</evidence>
<dbReference type="SUPFAM" id="SSF103473">
    <property type="entry name" value="MFS general substrate transporter"/>
    <property type="match status" value="1"/>
</dbReference>
<feature type="transmembrane region" description="Helical" evidence="6">
    <location>
        <begin position="66"/>
        <end position="83"/>
    </location>
</feature>
<dbReference type="AlphaFoldDB" id="A0A9W6MNW5"/>
<dbReference type="PANTHER" id="PTHR23505:SF79">
    <property type="entry name" value="PROTEIN SPINSTER"/>
    <property type="match status" value="1"/>
</dbReference>
<evidence type="ECO:0000256" key="5">
    <source>
        <dbReference type="ARBA" id="ARBA00023136"/>
    </source>
</evidence>
<accession>A0A9W6MNW5</accession>
<gene>
    <name evidence="8" type="ORF">GCM10017621_20200</name>
</gene>
<comment type="subcellular location">
    <subcellularLocation>
        <location evidence="1">Membrane</location>
        <topology evidence="1">Multi-pass membrane protein</topology>
    </subcellularLocation>
</comment>
<feature type="transmembrane region" description="Helical" evidence="6">
    <location>
        <begin position="321"/>
        <end position="342"/>
    </location>
</feature>
<feature type="transmembrane region" description="Helical" evidence="6">
    <location>
        <begin position="95"/>
        <end position="114"/>
    </location>
</feature>
<dbReference type="GO" id="GO:0016020">
    <property type="term" value="C:membrane"/>
    <property type="evidence" value="ECO:0007669"/>
    <property type="project" value="UniProtKB-SubCell"/>
</dbReference>
<evidence type="ECO:0000256" key="1">
    <source>
        <dbReference type="ARBA" id="ARBA00004141"/>
    </source>
</evidence>
<dbReference type="EMBL" id="BSFE01000005">
    <property type="protein sequence ID" value="GLK52512.1"/>
    <property type="molecule type" value="Genomic_DNA"/>
</dbReference>
<dbReference type="InterPro" id="IPR044770">
    <property type="entry name" value="MFS_spinster-like"/>
</dbReference>
<feature type="transmembrane region" description="Helical" evidence="6">
    <location>
        <begin position="417"/>
        <end position="441"/>
    </location>
</feature>
<feature type="transmembrane region" description="Helical" evidence="6">
    <location>
        <begin position="196"/>
        <end position="217"/>
    </location>
</feature>
<feature type="transmembrane region" description="Helical" evidence="6">
    <location>
        <begin position="250"/>
        <end position="276"/>
    </location>
</feature>
<dbReference type="InterPro" id="IPR036259">
    <property type="entry name" value="MFS_trans_sf"/>
</dbReference>
<dbReference type="PANTHER" id="PTHR23505">
    <property type="entry name" value="SPINSTER"/>
    <property type="match status" value="1"/>
</dbReference>
<sequence>MSDATAGGPGGAAASEDGYPAPAVAWAMVAVLFIAYIFSFIDRMIIGLLVEPLKADLDLTDTQVSLLQGFAFAIFYTVMGLPLGRLIDRSTRLPIVAAGVALWSVMTASCGLAVHYWQLFLARMGVGVGEATLSPAAYSIISDSFPQKRLGLAMGVYGLGSAVGAGLAFLIGAVVIEMVANAGSISLPLFGELSAWQATFIIVGMPGLLIAGLFIILPEPPRHGVAAGTVREAVPMREVMSFIRKRAGAVLGLCFAVGMVNFAVFAAVSWFPVFLIRVHGMDLASAGHLAGGALIIGGLIGLVGGGWATDRFGGGTAAGRLAFCGFAGLAGTVFAVIFPLAGSPALSAIAFVVFFSAAAVPIGAAASALQQLTPNRMRATLSAIYLFVVNLIGLGAGPTATALVGDTFFPFDDGVRYAIAIVSPIGFAIATGLFFLSAGYARREVNV</sequence>